<dbReference type="SUPFAM" id="SSF55729">
    <property type="entry name" value="Acyl-CoA N-acyltransferases (Nat)"/>
    <property type="match status" value="1"/>
</dbReference>
<comment type="caution">
    <text evidence="2">The sequence shown here is derived from an EMBL/GenBank/DDBJ whole genome shotgun (WGS) entry which is preliminary data.</text>
</comment>
<dbReference type="Pfam" id="PF13302">
    <property type="entry name" value="Acetyltransf_3"/>
    <property type="match status" value="1"/>
</dbReference>
<keyword evidence="3" id="KW-1185">Reference proteome</keyword>
<dbReference type="PROSITE" id="PS51186">
    <property type="entry name" value="GNAT"/>
    <property type="match status" value="1"/>
</dbReference>
<proteinExistence type="predicted"/>
<sequence>MKLRKFNLSDAERVADLVGDYEVSRWTSNIPYPYTVQDAIQWIAMEDSALDRTPWAVELDGKVVACVSYWSIGAGQTEIGYWVGRKYWGKGICTQALKMMLAHDAFPKGDIVIAKVMTENVGSQRVLTKNDFVCIGEKNIQCRGSEVSSLLYERR</sequence>
<dbReference type="CDD" id="cd04301">
    <property type="entry name" value="NAT_SF"/>
    <property type="match status" value="1"/>
</dbReference>
<feature type="domain" description="N-acetyltransferase" evidence="1">
    <location>
        <begin position="1"/>
        <end position="155"/>
    </location>
</feature>
<dbReference type="Proteomes" id="UP000644693">
    <property type="component" value="Unassembled WGS sequence"/>
</dbReference>
<reference evidence="2" key="2">
    <citation type="submission" date="2020-09" db="EMBL/GenBank/DDBJ databases">
        <authorList>
            <person name="Sun Q."/>
            <person name="Kim S."/>
        </authorList>
    </citation>
    <scope>NUCLEOTIDE SEQUENCE</scope>
    <source>
        <strain evidence="2">KCTC 23430</strain>
    </source>
</reference>
<dbReference type="RefSeq" id="WP_189475763.1">
    <property type="nucleotide sequence ID" value="NZ_BMYM01000001.1"/>
</dbReference>
<gene>
    <name evidence="2" type="ORF">GCM10007053_10450</name>
</gene>
<protein>
    <submittedName>
        <fullName evidence="2">N-acetyltransferase</fullName>
    </submittedName>
</protein>
<organism evidence="2 3">
    <name type="scientific">Parahalioglobus pacificus</name>
    <dbReference type="NCBI Taxonomy" id="930806"/>
    <lineage>
        <taxon>Bacteria</taxon>
        <taxon>Pseudomonadati</taxon>
        <taxon>Pseudomonadota</taxon>
        <taxon>Gammaproteobacteria</taxon>
        <taxon>Cellvibrionales</taxon>
        <taxon>Halieaceae</taxon>
        <taxon>Parahalioglobus</taxon>
    </lineage>
</organism>
<dbReference type="InterPro" id="IPR016181">
    <property type="entry name" value="Acyl_CoA_acyltransferase"/>
</dbReference>
<dbReference type="PANTHER" id="PTHR43328:SF1">
    <property type="entry name" value="N-ACETYLTRANSFERASE DOMAIN-CONTAINING PROTEIN"/>
    <property type="match status" value="1"/>
</dbReference>
<name>A0A918XFP9_9GAMM</name>
<dbReference type="EMBL" id="BMYM01000001">
    <property type="protein sequence ID" value="GHD29616.1"/>
    <property type="molecule type" value="Genomic_DNA"/>
</dbReference>
<dbReference type="GO" id="GO:0016747">
    <property type="term" value="F:acyltransferase activity, transferring groups other than amino-acyl groups"/>
    <property type="evidence" value="ECO:0007669"/>
    <property type="project" value="InterPro"/>
</dbReference>
<accession>A0A918XFP9</accession>
<evidence type="ECO:0000313" key="3">
    <source>
        <dbReference type="Proteomes" id="UP000644693"/>
    </source>
</evidence>
<dbReference type="InterPro" id="IPR000182">
    <property type="entry name" value="GNAT_dom"/>
</dbReference>
<evidence type="ECO:0000313" key="2">
    <source>
        <dbReference type="EMBL" id="GHD29616.1"/>
    </source>
</evidence>
<dbReference type="AlphaFoldDB" id="A0A918XFP9"/>
<dbReference type="Gene3D" id="3.40.630.30">
    <property type="match status" value="1"/>
</dbReference>
<dbReference type="PANTHER" id="PTHR43328">
    <property type="entry name" value="ACETYLTRANSFERASE-RELATED"/>
    <property type="match status" value="1"/>
</dbReference>
<evidence type="ECO:0000259" key="1">
    <source>
        <dbReference type="PROSITE" id="PS51186"/>
    </source>
</evidence>
<reference evidence="2" key="1">
    <citation type="journal article" date="2014" name="Int. J. Syst. Evol. Microbiol.">
        <title>Complete genome sequence of Corynebacterium casei LMG S-19264T (=DSM 44701T), isolated from a smear-ripened cheese.</title>
        <authorList>
            <consortium name="US DOE Joint Genome Institute (JGI-PGF)"/>
            <person name="Walter F."/>
            <person name="Albersmeier A."/>
            <person name="Kalinowski J."/>
            <person name="Ruckert C."/>
        </authorList>
    </citation>
    <scope>NUCLEOTIDE SEQUENCE</scope>
    <source>
        <strain evidence="2">KCTC 23430</strain>
    </source>
</reference>